<sequence length="409" mass="47308">MVLRNLPNSANLGFSGFAASAFLFTAEMFNPKQFVDIVQASGARYFVLTTKHHEGFTLWPTRTSWNWNSVDIGPKRDIVGELKEAFKDTNIHYGLYFSQYEWFNPMYNDDLKYNTTVYPEQVTYPQMLELVNKYTPELIWSDGDWDKPDEYWRSREFLAWLYNKSPVKDTVVVNDRWGAGIKGKHGGYLTFHDRFNPGKLMKRKWENCLTLDRKSWGNRRNMTSDEILSVFEIIREIATTISCNGNILLNVGPDMHGLIPTIFEDRLRELGPFLNTHSEALYGTKPWIYQNDTVGDTWYTSRYRDQPNDNVYNMQIEGETIIYAWVLDTKGGSIELSRVTATAKTKITVMSTDKVISPTAGRTISIASSDIPWKDLQRRDVIIFKIEYASKDNVNLIKCFINKSLSYLA</sequence>
<keyword evidence="6 7" id="KW-0326">Glycosidase</keyword>
<proteinExistence type="inferred from homology"/>
<dbReference type="InterPro" id="IPR017853">
    <property type="entry name" value="GH"/>
</dbReference>
<evidence type="ECO:0000256" key="3">
    <source>
        <dbReference type="ARBA" id="ARBA00012662"/>
    </source>
</evidence>
<feature type="site" description="May be important for catalysis" evidence="8">
    <location>
        <position position="208"/>
    </location>
</feature>
<evidence type="ECO:0000256" key="4">
    <source>
        <dbReference type="ARBA" id="ARBA00022729"/>
    </source>
</evidence>
<dbReference type="Gene3D" id="3.20.20.80">
    <property type="entry name" value="Glycosidases"/>
    <property type="match status" value="1"/>
</dbReference>
<dbReference type="GO" id="GO:0006004">
    <property type="term" value="P:fucose metabolic process"/>
    <property type="evidence" value="ECO:0007669"/>
    <property type="project" value="InterPro"/>
</dbReference>
<dbReference type="SMART" id="SM00812">
    <property type="entry name" value="Alpha_L_fucos"/>
    <property type="match status" value="1"/>
</dbReference>
<evidence type="ECO:0000256" key="6">
    <source>
        <dbReference type="ARBA" id="ARBA00023295"/>
    </source>
</evidence>
<evidence type="ECO:0000256" key="2">
    <source>
        <dbReference type="ARBA" id="ARBA00007951"/>
    </source>
</evidence>
<dbReference type="PRINTS" id="PR00741">
    <property type="entry name" value="GLHYDRLASE29"/>
</dbReference>
<dbReference type="PROSITE" id="PS00385">
    <property type="entry name" value="ALPHA_L_FUCOSIDASE"/>
    <property type="match status" value="1"/>
</dbReference>
<dbReference type="EC" id="3.2.1.51" evidence="3"/>
<organism evidence="10 11">
    <name type="scientific">Diploscapter pachys</name>
    <dbReference type="NCBI Taxonomy" id="2018661"/>
    <lineage>
        <taxon>Eukaryota</taxon>
        <taxon>Metazoa</taxon>
        <taxon>Ecdysozoa</taxon>
        <taxon>Nematoda</taxon>
        <taxon>Chromadorea</taxon>
        <taxon>Rhabditida</taxon>
        <taxon>Rhabditina</taxon>
        <taxon>Rhabditomorpha</taxon>
        <taxon>Rhabditoidea</taxon>
        <taxon>Rhabditidae</taxon>
        <taxon>Diploscapter</taxon>
    </lineage>
</organism>
<evidence type="ECO:0000259" key="9">
    <source>
        <dbReference type="Pfam" id="PF01120"/>
    </source>
</evidence>
<keyword evidence="11" id="KW-1185">Reference proteome</keyword>
<dbReference type="GO" id="GO:0016139">
    <property type="term" value="P:glycoside catabolic process"/>
    <property type="evidence" value="ECO:0007669"/>
    <property type="project" value="TreeGrafter"/>
</dbReference>
<reference evidence="10 11" key="1">
    <citation type="journal article" date="2017" name="Curr. Biol.">
        <title>Genome architecture and evolution of a unichromosomal asexual nematode.</title>
        <authorList>
            <person name="Fradin H."/>
            <person name="Zegar C."/>
            <person name="Gutwein M."/>
            <person name="Lucas J."/>
            <person name="Kovtun M."/>
            <person name="Corcoran D."/>
            <person name="Baugh L.R."/>
            <person name="Kiontke K."/>
            <person name="Gunsalus K."/>
            <person name="Fitch D.H."/>
            <person name="Piano F."/>
        </authorList>
    </citation>
    <scope>NUCLEOTIDE SEQUENCE [LARGE SCALE GENOMIC DNA]</scope>
    <source>
        <strain evidence="10">PF1309</strain>
    </source>
</reference>
<feature type="domain" description="Glycoside hydrolase family 29 N-terminal" evidence="9">
    <location>
        <begin position="19"/>
        <end position="279"/>
    </location>
</feature>
<evidence type="ECO:0000313" key="10">
    <source>
        <dbReference type="EMBL" id="PAV87356.1"/>
    </source>
</evidence>
<comment type="caution">
    <text evidence="10">The sequence shown here is derived from an EMBL/GenBank/DDBJ whole genome shotgun (WGS) entry which is preliminary data.</text>
</comment>
<keyword evidence="4" id="KW-0732">Signal</keyword>
<dbReference type="Proteomes" id="UP000218231">
    <property type="component" value="Unassembled WGS sequence"/>
</dbReference>
<dbReference type="AlphaFoldDB" id="A0A2A2LMA1"/>
<dbReference type="InterPro" id="IPR016286">
    <property type="entry name" value="FUC_metazoa-typ"/>
</dbReference>
<dbReference type="SUPFAM" id="SSF51445">
    <property type="entry name" value="(Trans)glycosidases"/>
    <property type="match status" value="1"/>
</dbReference>
<dbReference type="GO" id="GO:0004560">
    <property type="term" value="F:alpha-L-fucosidase activity"/>
    <property type="evidence" value="ECO:0007669"/>
    <property type="project" value="UniProtKB-EC"/>
</dbReference>
<keyword evidence="5 7" id="KW-0378">Hydrolase</keyword>
<protein>
    <recommendedName>
        <fullName evidence="3">alpha-L-fucosidase</fullName>
        <ecNumber evidence="3">3.2.1.51</ecNumber>
    </recommendedName>
</protein>
<evidence type="ECO:0000256" key="5">
    <source>
        <dbReference type="ARBA" id="ARBA00022801"/>
    </source>
</evidence>
<dbReference type="STRING" id="2018661.A0A2A2LMA1"/>
<dbReference type="Pfam" id="PF01120">
    <property type="entry name" value="Alpha_L_fucos"/>
    <property type="match status" value="1"/>
</dbReference>
<comment type="similarity">
    <text evidence="2 7">Belongs to the glycosyl hydrolase 29 family.</text>
</comment>
<comment type="function">
    <text evidence="1">Alpha-L-fucosidase is responsible for hydrolyzing the alpha-1,6-linked fucose joined to the reducing-end N-acetylglucosamine of the carbohydrate moieties of glycoproteins.</text>
</comment>
<evidence type="ECO:0000256" key="1">
    <source>
        <dbReference type="ARBA" id="ARBA00004071"/>
    </source>
</evidence>
<dbReference type="GO" id="GO:0005764">
    <property type="term" value="C:lysosome"/>
    <property type="evidence" value="ECO:0007669"/>
    <property type="project" value="TreeGrafter"/>
</dbReference>
<dbReference type="PANTHER" id="PTHR10030:SF37">
    <property type="entry name" value="ALPHA-L-FUCOSIDASE-RELATED"/>
    <property type="match status" value="1"/>
</dbReference>
<dbReference type="InterPro" id="IPR000933">
    <property type="entry name" value="Glyco_hydro_29"/>
</dbReference>
<evidence type="ECO:0000256" key="7">
    <source>
        <dbReference type="PIRNR" id="PIRNR001092"/>
    </source>
</evidence>
<dbReference type="InterPro" id="IPR018526">
    <property type="entry name" value="Glyco_hydro_29_CS"/>
</dbReference>
<evidence type="ECO:0000256" key="8">
    <source>
        <dbReference type="PIRSR" id="PIRSR001092-1"/>
    </source>
</evidence>
<name>A0A2A2LMA1_9BILA</name>
<evidence type="ECO:0000313" key="11">
    <source>
        <dbReference type="Proteomes" id="UP000218231"/>
    </source>
</evidence>
<dbReference type="InterPro" id="IPR057739">
    <property type="entry name" value="Glyco_hydro_29_N"/>
</dbReference>
<dbReference type="PIRSF" id="PIRSF001092">
    <property type="entry name" value="Alpha-L-fucosidase"/>
    <property type="match status" value="1"/>
</dbReference>
<dbReference type="OrthoDB" id="6039950at2759"/>
<accession>A0A2A2LMA1</accession>
<gene>
    <name evidence="10" type="ORF">WR25_08100</name>
</gene>
<dbReference type="PANTHER" id="PTHR10030">
    <property type="entry name" value="ALPHA-L-FUCOSIDASE"/>
    <property type="match status" value="1"/>
</dbReference>
<dbReference type="EMBL" id="LIAE01006577">
    <property type="protein sequence ID" value="PAV87356.1"/>
    <property type="molecule type" value="Genomic_DNA"/>
</dbReference>